<reference evidence="1" key="1">
    <citation type="submission" date="2022-10" db="EMBL/GenBank/DDBJ databases">
        <title>Culturing micro-colonial fungi from biological soil crusts in the Mojave desert and describing Neophaeococcomyces mojavensis, and introducing the new genera and species Taxawa tesnikishii.</title>
        <authorList>
            <person name="Kurbessoian T."/>
            <person name="Stajich J.E."/>
        </authorList>
    </citation>
    <scope>NUCLEOTIDE SEQUENCE</scope>
    <source>
        <strain evidence="1">TK_1</strain>
    </source>
</reference>
<evidence type="ECO:0000313" key="1">
    <source>
        <dbReference type="EMBL" id="KAJ9661463.1"/>
    </source>
</evidence>
<gene>
    <name evidence="1" type="ORF">H2201_006494</name>
</gene>
<proteinExistence type="predicted"/>
<dbReference type="SUPFAM" id="SSF57701">
    <property type="entry name" value="Zn2/Cys6 DNA-binding domain"/>
    <property type="match status" value="1"/>
</dbReference>
<dbReference type="EMBL" id="JAPDRL010000057">
    <property type="protein sequence ID" value="KAJ9661463.1"/>
    <property type="molecule type" value="Genomic_DNA"/>
</dbReference>
<accession>A0ABQ9NLQ1</accession>
<evidence type="ECO:0008006" key="3">
    <source>
        <dbReference type="Google" id="ProtNLM"/>
    </source>
</evidence>
<evidence type="ECO:0000313" key="2">
    <source>
        <dbReference type="Proteomes" id="UP001172684"/>
    </source>
</evidence>
<name>A0ABQ9NLQ1_9PEZI</name>
<dbReference type="Proteomes" id="UP001172684">
    <property type="component" value="Unassembled WGS sequence"/>
</dbReference>
<sequence>DAWPYRMPIPGQSAASVELHQSFDIGTHDDDSLPLTPTVQTADANRWRIRNDGPWGLRIEHCMTCESHERRCAHTFPCASCRALGLQCVGLIVYLDDDSTEFTNFVDAWIGFRRTHNLPIGDWGNPVPRPLGWHVSTAAQDFAEEQEATPQAPPQAQAAQSQALVAAAPAAAPTVAAGPAAGPASAPPVAGRSIPILTNLLPVAPARGVVNTVPGSPDRWIAPPQCYMTAIEILTVSTDGLLLPGRVTKYPTQYFPEWLNWPECLMRFIDAGWEQVEMSKYVVRQ</sequence>
<keyword evidence="2" id="KW-1185">Reference proteome</keyword>
<dbReference type="InterPro" id="IPR036864">
    <property type="entry name" value="Zn2-C6_fun-type_DNA-bd_sf"/>
</dbReference>
<protein>
    <recommendedName>
        <fullName evidence="3">Zn(2)-C6 fungal-type domain-containing protein</fullName>
    </recommendedName>
</protein>
<organism evidence="1 2">
    <name type="scientific">Coniosporium apollinis</name>
    <dbReference type="NCBI Taxonomy" id="61459"/>
    <lineage>
        <taxon>Eukaryota</taxon>
        <taxon>Fungi</taxon>
        <taxon>Dikarya</taxon>
        <taxon>Ascomycota</taxon>
        <taxon>Pezizomycotina</taxon>
        <taxon>Dothideomycetes</taxon>
        <taxon>Dothideomycetes incertae sedis</taxon>
        <taxon>Coniosporium</taxon>
    </lineage>
</organism>
<comment type="caution">
    <text evidence="1">The sequence shown here is derived from an EMBL/GenBank/DDBJ whole genome shotgun (WGS) entry which is preliminary data.</text>
</comment>
<feature type="non-terminal residue" evidence="1">
    <location>
        <position position="1"/>
    </location>
</feature>